<dbReference type="Pfam" id="PF00691">
    <property type="entry name" value="OmpA"/>
    <property type="match status" value="1"/>
</dbReference>
<evidence type="ECO:0000256" key="5">
    <source>
        <dbReference type="SAM" id="SignalP"/>
    </source>
</evidence>
<dbReference type="AlphaFoldDB" id="A0A845ARK9"/>
<evidence type="ECO:0000256" key="1">
    <source>
        <dbReference type="ARBA" id="ARBA00004442"/>
    </source>
</evidence>
<evidence type="ECO:0000256" key="4">
    <source>
        <dbReference type="PROSITE-ProRule" id="PRU00473"/>
    </source>
</evidence>
<dbReference type="Proteomes" id="UP000446786">
    <property type="component" value="Unassembled WGS sequence"/>
</dbReference>
<dbReference type="CDD" id="cd07185">
    <property type="entry name" value="OmpA_C-like"/>
    <property type="match status" value="1"/>
</dbReference>
<dbReference type="InterPro" id="IPR036737">
    <property type="entry name" value="OmpA-like_sf"/>
</dbReference>
<dbReference type="Gene3D" id="3.30.1330.60">
    <property type="entry name" value="OmpA-like domain"/>
    <property type="match status" value="1"/>
</dbReference>
<evidence type="ECO:0000256" key="3">
    <source>
        <dbReference type="ARBA" id="ARBA00023237"/>
    </source>
</evidence>
<feature type="chain" id="PRO_5032736041" evidence="5">
    <location>
        <begin position="21"/>
        <end position="246"/>
    </location>
</feature>
<keyword evidence="3" id="KW-0998">Cell outer membrane</keyword>
<dbReference type="InterPro" id="IPR006665">
    <property type="entry name" value="OmpA-like"/>
</dbReference>
<dbReference type="GO" id="GO:0009279">
    <property type="term" value="C:cell outer membrane"/>
    <property type="evidence" value="ECO:0007669"/>
    <property type="project" value="UniProtKB-SubCell"/>
</dbReference>
<dbReference type="EMBL" id="WTYE01000001">
    <property type="protein sequence ID" value="MXP32950.1"/>
    <property type="molecule type" value="Genomic_DNA"/>
</dbReference>
<feature type="signal peptide" evidence="5">
    <location>
        <begin position="1"/>
        <end position="20"/>
    </location>
</feature>
<feature type="domain" description="OmpA-like" evidence="6">
    <location>
        <begin position="118"/>
        <end position="233"/>
    </location>
</feature>
<dbReference type="PROSITE" id="PS51123">
    <property type="entry name" value="OMPA_2"/>
    <property type="match status" value="1"/>
</dbReference>
<evidence type="ECO:0000259" key="6">
    <source>
        <dbReference type="PROSITE" id="PS51123"/>
    </source>
</evidence>
<sequence length="246" mass="25346">MRIRPTIAIAAGALLTASLAFVGAGNSAQSIANALSRQAGEMANSVAADAVTIRFASQEGWASRHAMLSPVGDLDEGTRADIATAIATIPGVGGVHWTDGTMLAEAGEIPFASMQCQDDVQAILEARTIRFEESSSALAAGGTELLDEVAAALRPCVGAIIAVNGHTDNSGDEPANIVLSQRRAATIERGLVARGIPEENLRTQGFGSAQPVEGLDSADPANRRIEFSVVAKVPLRPTPVDTPGAR</sequence>
<dbReference type="PANTHER" id="PTHR30329">
    <property type="entry name" value="STATOR ELEMENT OF FLAGELLAR MOTOR COMPLEX"/>
    <property type="match status" value="1"/>
</dbReference>
<evidence type="ECO:0000313" key="8">
    <source>
        <dbReference type="Proteomes" id="UP000446786"/>
    </source>
</evidence>
<reference evidence="7 8" key="1">
    <citation type="submission" date="2019-12" db="EMBL/GenBank/DDBJ databases">
        <title>Genomic-based taxomic classification of the family Erythrobacteraceae.</title>
        <authorList>
            <person name="Xu L."/>
        </authorList>
    </citation>
    <scope>NUCLEOTIDE SEQUENCE [LARGE SCALE GENOMIC DNA]</scope>
    <source>
        <strain evidence="7 8">JCM 16677</strain>
    </source>
</reference>
<gene>
    <name evidence="7" type="ORF">GRI94_14055</name>
</gene>
<dbReference type="PRINTS" id="PR01021">
    <property type="entry name" value="OMPADOMAIN"/>
</dbReference>
<evidence type="ECO:0000313" key="7">
    <source>
        <dbReference type="EMBL" id="MXP32950.1"/>
    </source>
</evidence>
<proteinExistence type="predicted"/>
<keyword evidence="8" id="KW-1185">Reference proteome</keyword>
<keyword evidence="2 4" id="KW-0472">Membrane</keyword>
<dbReference type="RefSeq" id="WP_160780237.1">
    <property type="nucleotide sequence ID" value="NZ_BAAAZF010000001.1"/>
</dbReference>
<organism evidence="7 8">
    <name type="scientific">Parerythrobacter jejuensis</name>
    <dbReference type="NCBI Taxonomy" id="795812"/>
    <lineage>
        <taxon>Bacteria</taxon>
        <taxon>Pseudomonadati</taxon>
        <taxon>Pseudomonadota</taxon>
        <taxon>Alphaproteobacteria</taxon>
        <taxon>Sphingomonadales</taxon>
        <taxon>Erythrobacteraceae</taxon>
        <taxon>Parerythrobacter</taxon>
    </lineage>
</organism>
<keyword evidence="5" id="KW-0732">Signal</keyword>
<name>A0A845ARK9_9SPHN</name>
<protein>
    <submittedName>
        <fullName evidence="7">OmpA family protein</fullName>
    </submittedName>
</protein>
<accession>A0A845ARK9</accession>
<dbReference type="OrthoDB" id="9814546at2"/>
<dbReference type="InterPro" id="IPR050330">
    <property type="entry name" value="Bact_OuterMem_StrucFunc"/>
</dbReference>
<comment type="subcellular location">
    <subcellularLocation>
        <location evidence="1">Cell outer membrane</location>
    </subcellularLocation>
</comment>
<evidence type="ECO:0000256" key="2">
    <source>
        <dbReference type="ARBA" id="ARBA00023136"/>
    </source>
</evidence>
<dbReference type="PANTHER" id="PTHR30329:SF21">
    <property type="entry name" value="LIPOPROTEIN YIAD-RELATED"/>
    <property type="match status" value="1"/>
</dbReference>
<dbReference type="SUPFAM" id="SSF103088">
    <property type="entry name" value="OmpA-like"/>
    <property type="match status" value="1"/>
</dbReference>
<dbReference type="InterPro" id="IPR006664">
    <property type="entry name" value="OMP_bac"/>
</dbReference>
<comment type="caution">
    <text evidence="7">The sequence shown here is derived from an EMBL/GenBank/DDBJ whole genome shotgun (WGS) entry which is preliminary data.</text>
</comment>